<dbReference type="FunFam" id="3.40.640.10:FF:000099">
    <property type="entry name" value="LL-diaminopimelate aminotransferase, chloroplastic"/>
    <property type="match status" value="1"/>
</dbReference>
<dbReference type="NCBIfam" id="TIGR03542">
    <property type="entry name" value="DAPAT_plant"/>
    <property type="match status" value="1"/>
</dbReference>
<dbReference type="GO" id="GO:0009862">
    <property type="term" value="P:systemic acquired resistance, salicylic acid mediated signaling pathway"/>
    <property type="evidence" value="ECO:0007669"/>
    <property type="project" value="UniProtKB-ARBA"/>
</dbReference>
<dbReference type="Pfam" id="PF00155">
    <property type="entry name" value="Aminotran_1_2"/>
    <property type="match status" value="1"/>
</dbReference>
<protein>
    <submittedName>
        <fullName evidence="7">LL-diaminopimelate aminotransferase</fullName>
    </submittedName>
</protein>
<dbReference type="GO" id="GO:0008483">
    <property type="term" value="F:transaminase activity"/>
    <property type="evidence" value="ECO:0007669"/>
    <property type="project" value="UniProtKB-KW"/>
</dbReference>
<gene>
    <name evidence="7" type="ORF">ZOSMA_650G00010</name>
</gene>
<sequence>MHASAVWRTKVPRNPNLEKLQTTYLFPQIEMKKKEHLLKNPNANLIELGVGNTTEPIPKCITSSMAEHCHRLATYEGYKGYGDEQGNKDLREAIADVMYKNTSIDGTQVFVSDDAQCDISRLQLLFGSVVTMAVQDPCFPAYVDSGVTIGQTGDYMASTGQYQNITYMECTSDNDFFPRLSNMPRTDVIFFCSPNNPTGHAASRFQLEKLVDFATSNGSIIVYDTAYSEFITDDSPKSIYEIPGSKQVAIEISSFSKFAGFTGVRLGWTVVPTELLYSNGSPVINDYDRVVCTSFNGPSSIAQVGGLACLTPQGMKEIRKVINVYQTNTKLLIHTLTSIGFQTYGGTNSPFVWVHFPGRKSWDVFAEILEKTNVITIPGLGFGPAGEEFIRFSSFARPNSMQQACRRLKDHFTKN</sequence>
<dbReference type="Proteomes" id="UP000036987">
    <property type="component" value="Unassembled WGS sequence"/>
</dbReference>
<comment type="cofactor">
    <cofactor evidence="1">
        <name>pyridoxal 5'-phosphate</name>
        <dbReference type="ChEBI" id="CHEBI:597326"/>
    </cofactor>
</comment>
<proteinExistence type="inferred from homology"/>
<evidence type="ECO:0000313" key="8">
    <source>
        <dbReference type="Proteomes" id="UP000036987"/>
    </source>
</evidence>
<organism evidence="7 8">
    <name type="scientific">Zostera marina</name>
    <name type="common">Eelgrass</name>
    <dbReference type="NCBI Taxonomy" id="29655"/>
    <lineage>
        <taxon>Eukaryota</taxon>
        <taxon>Viridiplantae</taxon>
        <taxon>Streptophyta</taxon>
        <taxon>Embryophyta</taxon>
        <taxon>Tracheophyta</taxon>
        <taxon>Spermatophyta</taxon>
        <taxon>Magnoliopsida</taxon>
        <taxon>Liliopsida</taxon>
        <taxon>Zosteraceae</taxon>
        <taxon>Zostera</taxon>
    </lineage>
</organism>
<dbReference type="OMA" id="DGYHDLC"/>
<evidence type="ECO:0000256" key="4">
    <source>
        <dbReference type="ARBA" id="ARBA00022898"/>
    </source>
</evidence>
<evidence type="ECO:0000256" key="1">
    <source>
        <dbReference type="ARBA" id="ARBA00001933"/>
    </source>
</evidence>
<dbReference type="InterPro" id="IPR015424">
    <property type="entry name" value="PyrdxlP-dep_Trfase"/>
</dbReference>
<dbReference type="InterPro" id="IPR004839">
    <property type="entry name" value="Aminotransferase_I/II_large"/>
</dbReference>
<dbReference type="InterPro" id="IPR015421">
    <property type="entry name" value="PyrdxlP-dep_Trfase_major"/>
</dbReference>
<keyword evidence="2 7" id="KW-0032">Aminotransferase</keyword>
<keyword evidence="3 7" id="KW-0808">Transferase</keyword>
<dbReference type="GO" id="GO:0030170">
    <property type="term" value="F:pyridoxal phosphate binding"/>
    <property type="evidence" value="ECO:0007669"/>
    <property type="project" value="InterPro"/>
</dbReference>
<dbReference type="InterPro" id="IPR019942">
    <property type="entry name" value="DapL/ALD1"/>
</dbReference>
<evidence type="ECO:0000313" key="7">
    <source>
        <dbReference type="EMBL" id="KMZ59785.1"/>
    </source>
</evidence>
<comment type="similarity">
    <text evidence="5">Belongs to the class-I pyridoxal-phosphate-dependent aminotransferase family. LL-diaminopimelate aminotransferase subfamily.</text>
</comment>
<dbReference type="Gene3D" id="3.40.640.10">
    <property type="entry name" value="Type I PLP-dependent aspartate aminotransferase-like (Major domain)"/>
    <property type="match status" value="1"/>
</dbReference>
<evidence type="ECO:0000256" key="2">
    <source>
        <dbReference type="ARBA" id="ARBA00022576"/>
    </source>
</evidence>
<dbReference type="CDD" id="cd00609">
    <property type="entry name" value="AAT_like"/>
    <property type="match status" value="1"/>
</dbReference>
<reference evidence="8" key="1">
    <citation type="journal article" date="2016" name="Nature">
        <title>The genome of the seagrass Zostera marina reveals angiosperm adaptation to the sea.</title>
        <authorList>
            <person name="Olsen J.L."/>
            <person name="Rouze P."/>
            <person name="Verhelst B."/>
            <person name="Lin Y.-C."/>
            <person name="Bayer T."/>
            <person name="Collen J."/>
            <person name="Dattolo E."/>
            <person name="De Paoli E."/>
            <person name="Dittami S."/>
            <person name="Maumus F."/>
            <person name="Michel G."/>
            <person name="Kersting A."/>
            <person name="Lauritano C."/>
            <person name="Lohaus R."/>
            <person name="Toepel M."/>
            <person name="Tonon T."/>
            <person name="Vanneste K."/>
            <person name="Amirebrahimi M."/>
            <person name="Brakel J."/>
            <person name="Bostroem C."/>
            <person name="Chovatia M."/>
            <person name="Grimwood J."/>
            <person name="Jenkins J.W."/>
            <person name="Jueterbock A."/>
            <person name="Mraz A."/>
            <person name="Stam W.T."/>
            <person name="Tice H."/>
            <person name="Bornberg-Bauer E."/>
            <person name="Green P.J."/>
            <person name="Pearson G.A."/>
            <person name="Procaccini G."/>
            <person name="Duarte C.M."/>
            <person name="Schmutz J."/>
            <person name="Reusch T.B.H."/>
            <person name="Van de Peer Y."/>
        </authorList>
    </citation>
    <scope>NUCLEOTIDE SEQUENCE [LARGE SCALE GENOMIC DNA]</scope>
    <source>
        <strain evidence="8">cv. Finnish</strain>
    </source>
</reference>
<dbReference type="Gene3D" id="3.90.1150.10">
    <property type="entry name" value="Aspartate Aminotransferase, domain 1"/>
    <property type="match status" value="1"/>
</dbReference>
<feature type="domain" description="Aminotransferase class I/classII large" evidence="6">
    <location>
        <begin position="44"/>
        <end position="408"/>
    </location>
</feature>
<dbReference type="OrthoDB" id="7042322at2759"/>
<comment type="caution">
    <text evidence="7">The sequence shown here is derived from an EMBL/GenBank/DDBJ whole genome shotgun (WGS) entry which is preliminary data.</text>
</comment>
<dbReference type="SUPFAM" id="SSF53383">
    <property type="entry name" value="PLP-dependent transferases"/>
    <property type="match status" value="1"/>
</dbReference>
<name>A0A0K9NUZ6_ZOSMR</name>
<accession>A0A0K9NUZ6</accession>
<dbReference type="AlphaFoldDB" id="A0A0K9NUZ6"/>
<dbReference type="InterPro" id="IPR015422">
    <property type="entry name" value="PyrdxlP-dep_Trfase_small"/>
</dbReference>
<dbReference type="STRING" id="29655.A0A0K9NUZ6"/>
<dbReference type="PANTHER" id="PTHR43144">
    <property type="entry name" value="AMINOTRANSFERASE"/>
    <property type="match status" value="1"/>
</dbReference>
<evidence type="ECO:0000256" key="3">
    <source>
        <dbReference type="ARBA" id="ARBA00022679"/>
    </source>
</evidence>
<evidence type="ECO:0000256" key="5">
    <source>
        <dbReference type="ARBA" id="ARBA00061511"/>
    </source>
</evidence>
<keyword evidence="4" id="KW-0663">Pyridoxal phosphate</keyword>
<keyword evidence="8" id="KW-1185">Reference proteome</keyword>
<evidence type="ECO:0000259" key="6">
    <source>
        <dbReference type="Pfam" id="PF00155"/>
    </source>
</evidence>
<dbReference type="EMBL" id="LFYR01001717">
    <property type="protein sequence ID" value="KMZ59785.1"/>
    <property type="molecule type" value="Genomic_DNA"/>
</dbReference>